<feature type="transmembrane region" description="Helical" evidence="5">
    <location>
        <begin position="32"/>
        <end position="54"/>
    </location>
</feature>
<dbReference type="GO" id="GO:0022857">
    <property type="term" value="F:transmembrane transporter activity"/>
    <property type="evidence" value="ECO:0007669"/>
    <property type="project" value="InterPro"/>
</dbReference>
<evidence type="ECO:0000259" key="6">
    <source>
        <dbReference type="PROSITE" id="PS50850"/>
    </source>
</evidence>
<dbReference type="OrthoDB" id="433512at2759"/>
<feature type="transmembrane region" description="Helical" evidence="5">
    <location>
        <begin position="6"/>
        <end position="25"/>
    </location>
</feature>
<proteinExistence type="predicted"/>
<sequence>CLSFWQFFSNFSPNVTISIILAEVLPLRVRGFAHGLSAAVGEFGAVFSALLSNWLTTPMVIGLANVSWVFFACNLMGAISTYFLIPESKNRDADRIDFE</sequence>
<dbReference type="GO" id="GO:0016020">
    <property type="term" value="C:membrane"/>
    <property type="evidence" value="ECO:0007669"/>
    <property type="project" value="UniProtKB-SubCell"/>
</dbReference>
<name>A0A2J6T5P5_9HELO</name>
<evidence type="ECO:0000256" key="1">
    <source>
        <dbReference type="ARBA" id="ARBA00004141"/>
    </source>
</evidence>
<dbReference type="InterPro" id="IPR036259">
    <property type="entry name" value="MFS_trans_sf"/>
</dbReference>
<dbReference type="STRING" id="1095630.A0A2J6T5P5"/>
<dbReference type="RefSeq" id="XP_024735239.1">
    <property type="nucleotide sequence ID" value="XM_024888649.1"/>
</dbReference>
<dbReference type="Pfam" id="PF00083">
    <property type="entry name" value="Sugar_tr"/>
    <property type="match status" value="1"/>
</dbReference>
<comment type="subcellular location">
    <subcellularLocation>
        <location evidence="1">Membrane</location>
        <topology evidence="1">Multi-pass membrane protein</topology>
    </subcellularLocation>
</comment>
<organism evidence="7 8">
    <name type="scientific">Hyaloscypha bicolor E</name>
    <dbReference type="NCBI Taxonomy" id="1095630"/>
    <lineage>
        <taxon>Eukaryota</taxon>
        <taxon>Fungi</taxon>
        <taxon>Dikarya</taxon>
        <taxon>Ascomycota</taxon>
        <taxon>Pezizomycotina</taxon>
        <taxon>Leotiomycetes</taxon>
        <taxon>Helotiales</taxon>
        <taxon>Hyaloscyphaceae</taxon>
        <taxon>Hyaloscypha</taxon>
        <taxon>Hyaloscypha bicolor</taxon>
    </lineage>
</organism>
<evidence type="ECO:0000313" key="7">
    <source>
        <dbReference type="EMBL" id="PMD58335.1"/>
    </source>
</evidence>
<dbReference type="Gene3D" id="1.20.1250.20">
    <property type="entry name" value="MFS general substrate transporter like domains"/>
    <property type="match status" value="1"/>
</dbReference>
<accession>A0A2J6T5P5</accession>
<evidence type="ECO:0000313" key="8">
    <source>
        <dbReference type="Proteomes" id="UP000235371"/>
    </source>
</evidence>
<dbReference type="GeneID" id="36596725"/>
<evidence type="ECO:0000256" key="4">
    <source>
        <dbReference type="ARBA" id="ARBA00023136"/>
    </source>
</evidence>
<dbReference type="EMBL" id="KZ613822">
    <property type="protein sequence ID" value="PMD58335.1"/>
    <property type="molecule type" value="Genomic_DNA"/>
</dbReference>
<evidence type="ECO:0000256" key="5">
    <source>
        <dbReference type="SAM" id="Phobius"/>
    </source>
</evidence>
<evidence type="ECO:0000256" key="3">
    <source>
        <dbReference type="ARBA" id="ARBA00022989"/>
    </source>
</evidence>
<keyword evidence="8" id="KW-1185">Reference proteome</keyword>
<protein>
    <recommendedName>
        <fullName evidence="6">Major facilitator superfamily (MFS) profile domain-containing protein</fullName>
    </recommendedName>
</protein>
<gene>
    <name evidence="7" type="ORF">K444DRAFT_725509</name>
</gene>
<reference evidence="7 8" key="1">
    <citation type="submission" date="2016-04" db="EMBL/GenBank/DDBJ databases">
        <title>A degradative enzymes factory behind the ericoid mycorrhizal symbiosis.</title>
        <authorList>
            <consortium name="DOE Joint Genome Institute"/>
            <person name="Martino E."/>
            <person name="Morin E."/>
            <person name="Grelet G."/>
            <person name="Kuo A."/>
            <person name="Kohler A."/>
            <person name="Daghino S."/>
            <person name="Barry K."/>
            <person name="Choi C."/>
            <person name="Cichocki N."/>
            <person name="Clum A."/>
            <person name="Copeland A."/>
            <person name="Hainaut M."/>
            <person name="Haridas S."/>
            <person name="Labutti K."/>
            <person name="Lindquist E."/>
            <person name="Lipzen A."/>
            <person name="Khouja H.-R."/>
            <person name="Murat C."/>
            <person name="Ohm R."/>
            <person name="Olson A."/>
            <person name="Spatafora J."/>
            <person name="Veneault-Fourrey C."/>
            <person name="Henrissat B."/>
            <person name="Grigoriev I."/>
            <person name="Martin F."/>
            <person name="Perotto S."/>
        </authorList>
    </citation>
    <scope>NUCLEOTIDE SEQUENCE [LARGE SCALE GENOMIC DNA]</scope>
    <source>
        <strain evidence="7 8">E</strain>
    </source>
</reference>
<dbReference type="Proteomes" id="UP000235371">
    <property type="component" value="Unassembled WGS sequence"/>
</dbReference>
<evidence type="ECO:0000256" key="2">
    <source>
        <dbReference type="ARBA" id="ARBA00022692"/>
    </source>
</evidence>
<keyword evidence="2 5" id="KW-0812">Transmembrane</keyword>
<dbReference type="InterPro" id="IPR005828">
    <property type="entry name" value="MFS_sugar_transport-like"/>
</dbReference>
<dbReference type="InParanoid" id="A0A2J6T5P5"/>
<feature type="transmembrane region" description="Helical" evidence="5">
    <location>
        <begin position="66"/>
        <end position="85"/>
    </location>
</feature>
<keyword evidence="3 5" id="KW-1133">Transmembrane helix</keyword>
<feature type="domain" description="Major facilitator superfamily (MFS) profile" evidence="6">
    <location>
        <begin position="1"/>
        <end position="89"/>
    </location>
</feature>
<keyword evidence="4 5" id="KW-0472">Membrane</keyword>
<dbReference type="SUPFAM" id="SSF103473">
    <property type="entry name" value="MFS general substrate transporter"/>
    <property type="match status" value="1"/>
</dbReference>
<dbReference type="InterPro" id="IPR020846">
    <property type="entry name" value="MFS_dom"/>
</dbReference>
<feature type="non-terminal residue" evidence="7">
    <location>
        <position position="1"/>
    </location>
</feature>
<dbReference type="AlphaFoldDB" id="A0A2J6T5P5"/>
<dbReference type="PROSITE" id="PS50850">
    <property type="entry name" value="MFS"/>
    <property type="match status" value="1"/>
</dbReference>